<dbReference type="InterPro" id="IPR001969">
    <property type="entry name" value="Aspartic_peptidase_AS"/>
</dbReference>
<dbReference type="Pfam" id="PF00098">
    <property type="entry name" value="zf-CCHC"/>
    <property type="match status" value="1"/>
</dbReference>
<feature type="domain" description="Peptidase A2" evidence="13">
    <location>
        <begin position="600"/>
        <end position="676"/>
    </location>
</feature>
<evidence type="ECO:0000256" key="6">
    <source>
        <dbReference type="ARBA" id="ARBA00022842"/>
    </source>
</evidence>
<dbReference type="GO" id="GO:0008270">
    <property type="term" value="F:zinc ion binding"/>
    <property type="evidence" value="ECO:0007669"/>
    <property type="project" value="UniProtKB-KW"/>
</dbReference>
<dbReference type="GO" id="GO:0003723">
    <property type="term" value="F:RNA binding"/>
    <property type="evidence" value="ECO:0007669"/>
    <property type="project" value="UniProtKB-KW"/>
</dbReference>
<dbReference type="PROSITE" id="PS50878">
    <property type="entry name" value="RT_POL"/>
    <property type="match status" value="1"/>
</dbReference>
<sequence>MGKSQSKLVKYDTPVFCQMRKLYGQKCMQDIGKLIKYHDFPKEGTLSVTRLNVVKESVEEGSKTQKGCCVKHMCGKCEETVNCWIEEADKRERRAMQKKLADRNEKGRKNEKCEEKVTAAQKLTNPSDVCSLAPPPYPHYPAAELQALKVDPDLDCSPPKRPTAPRAEADEDPDKIPETPNEEAEEEGVHRIPPSKKIKTRQTVKEENVSITASMIDGSGPDGPMMVFRPWTVNDMKEAMAHLPSPDEAGDKCSAELVTFCQEFSPTMHELRRLLAVKLGASSWHKVSGKLQREDCRREHSDWEHRANAEYCKAVTELAGAIKIAFPARVDTAKIGNCCQTREEPVQDYYNRLYQIFIKHSGLTEPDNRKNQPDTWECHLRSWFLNGLRPEIAQAVKSSYIEWKNGRLTAILAHALHAEEQQAAKKEKTKAKSDRELQLSLVQALSRPGGSSVPPPQRRGRGGKYSNRAEGHSEKRGCWVCGTEDHVTRKCTKCKLCKKDGHWARECPENQKTREEDGEQEGGVLGEQPTATMPGSERLTTRIHTYTDVHTALCSEEKACISLCASDLNNDVSDKCLMMYKSKGFLNMPRYPMQVEGIIVPFLVDSGATRSSLRPCDLPCQPSLTNKTNESISVSGHQISERFTVPLNCETEVGRVLKHAFIYSPACPAPLMGRDLMSKLNLTLVADSTGVRVTEEEQLCCLQAEPQWAYEWRIVNNDWAQMMCVLTKNQTKTFNAEITLADSLHCTSHVVMERDQKYENDWFNVEKGETLSFDQMFWTENVCAVSVRLTEKQLPFYLIAGESVPHLSVSKARDQFWSEVGLFVKKCVETTDWCEMSAGVKYSEGLGAFMSECRHEFEVERVVTPTDKSAKKNHCMANICASDIHPALAEVPSELWAKHKYDVGLIKGCEPVVITPKSDYRPCQQQYPLKAEAMLGIKPVFESLLKEGIIVPCNDSPVRTPIFPVKKIRDKDQPTEWRFVQDLRAVNAAVRQRAPSVPNPYTILSQIPQDATFFSVVDLANACFSVPMDKNSEFWFAFNFNGKSYTFTRLCQGYCESPTIYSEALRRSLEPLTLTAGTALLQYVDDLLICARDEPTCVADTVSLLKHLAQEGHKVSLSKLQFVKQQVTFLGYVITPNSKSLSDKRVQAIKDVPKPVTKKQMLSFLGMCSYCRTFIPNYAILEQPLRALTLGKGLKSCDKIEWTGEAEEAFVNMKVQLSLAPTLGLPVPAKPFVQMVDEKNGFMTSVLLQLHGDRLRPVAYFSSKLDPVAAGLPPCLRAVAAAEQAVMASRQFVGYSDLTLMVPHAVSMILQEQKTLHLSATRWLRYRTILLDMPNITVKRCTTLNPATLLPMEEDGEEHHCCMTVLKQVCTPRPDLSDIPRKL</sequence>
<feature type="region of interest" description="Disordered" evidence="11">
    <location>
        <begin position="509"/>
        <end position="534"/>
    </location>
</feature>
<dbReference type="InterPro" id="IPR043502">
    <property type="entry name" value="DNA/RNA_pol_sf"/>
</dbReference>
<keyword evidence="9" id="KW-0238">DNA-binding</keyword>
<evidence type="ECO:0000256" key="3">
    <source>
        <dbReference type="ARBA" id="ARBA00022670"/>
    </source>
</evidence>
<dbReference type="InterPro" id="IPR001878">
    <property type="entry name" value="Znf_CCHC"/>
</dbReference>
<evidence type="ECO:0000256" key="8">
    <source>
        <dbReference type="ARBA" id="ARBA00022908"/>
    </source>
</evidence>
<keyword evidence="5" id="KW-0378">Hydrolase</keyword>
<keyword evidence="8" id="KW-0229">DNA integration</keyword>
<evidence type="ECO:0000256" key="1">
    <source>
        <dbReference type="ARBA" id="ARBA00010879"/>
    </source>
</evidence>
<dbReference type="SUPFAM" id="SSF57756">
    <property type="entry name" value="Retrovirus zinc finger-like domains"/>
    <property type="match status" value="1"/>
</dbReference>
<organism evidence="15 16">
    <name type="scientific">Cyprinus carpio</name>
    <name type="common">Common carp</name>
    <dbReference type="NCBI Taxonomy" id="7962"/>
    <lineage>
        <taxon>Eukaryota</taxon>
        <taxon>Metazoa</taxon>
        <taxon>Chordata</taxon>
        <taxon>Craniata</taxon>
        <taxon>Vertebrata</taxon>
        <taxon>Euteleostomi</taxon>
        <taxon>Actinopterygii</taxon>
        <taxon>Neopterygii</taxon>
        <taxon>Teleostei</taxon>
        <taxon>Ostariophysi</taxon>
        <taxon>Cypriniformes</taxon>
        <taxon>Cyprinidae</taxon>
        <taxon>Cyprininae</taxon>
        <taxon>Cyprinus</taxon>
    </lineage>
</organism>
<evidence type="ECO:0000259" key="14">
    <source>
        <dbReference type="PROSITE" id="PS50878"/>
    </source>
</evidence>
<dbReference type="InterPro" id="IPR001995">
    <property type="entry name" value="Peptidase_A2_cat"/>
</dbReference>
<comment type="similarity">
    <text evidence="1">Belongs to the beta type-B retroviral polymerase family. HERV class-II K(HML-2) pol subfamily.</text>
</comment>
<dbReference type="PROSITE" id="PS50158">
    <property type="entry name" value="ZF_CCHC"/>
    <property type="match status" value="1"/>
</dbReference>
<dbReference type="InterPro" id="IPR021109">
    <property type="entry name" value="Peptidase_aspartic_dom_sf"/>
</dbReference>
<dbReference type="InterPro" id="IPR041577">
    <property type="entry name" value="RT_RNaseH_2"/>
</dbReference>
<keyword evidence="6" id="KW-0460">Magnesium</keyword>
<dbReference type="Proteomes" id="UP000694700">
    <property type="component" value="Unplaced"/>
</dbReference>
<evidence type="ECO:0000256" key="5">
    <source>
        <dbReference type="ARBA" id="ARBA00022801"/>
    </source>
</evidence>
<reference evidence="15" key="1">
    <citation type="submission" date="2025-08" db="UniProtKB">
        <authorList>
            <consortium name="Ensembl"/>
        </authorList>
    </citation>
    <scope>IDENTIFICATION</scope>
</reference>
<dbReference type="InterPro" id="IPR051320">
    <property type="entry name" value="Viral_Replic_Matur_Polypro"/>
</dbReference>
<dbReference type="Gene3D" id="3.30.70.270">
    <property type="match status" value="2"/>
</dbReference>
<dbReference type="GO" id="GO:0004523">
    <property type="term" value="F:RNA-DNA hybrid ribonuclease activity"/>
    <property type="evidence" value="ECO:0007669"/>
    <property type="project" value="UniProtKB-EC"/>
</dbReference>
<dbReference type="GO" id="GO:0003677">
    <property type="term" value="F:DNA binding"/>
    <property type="evidence" value="ECO:0007669"/>
    <property type="project" value="UniProtKB-KW"/>
</dbReference>
<dbReference type="GO" id="GO:0015074">
    <property type="term" value="P:DNA integration"/>
    <property type="evidence" value="ECO:0007669"/>
    <property type="project" value="UniProtKB-KW"/>
</dbReference>
<dbReference type="InterPro" id="IPR036875">
    <property type="entry name" value="Znf_CCHC_sf"/>
</dbReference>
<dbReference type="PROSITE" id="PS00141">
    <property type="entry name" value="ASP_PROTEASE"/>
    <property type="match status" value="1"/>
</dbReference>
<evidence type="ECO:0000256" key="9">
    <source>
        <dbReference type="ARBA" id="ARBA00023125"/>
    </source>
</evidence>
<dbReference type="InterPro" id="IPR043128">
    <property type="entry name" value="Rev_trsase/Diguanyl_cyclase"/>
</dbReference>
<dbReference type="SMART" id="SM00343">
    <property type="entry name" value="ZnF_C2HC"/>
    <property type="match status" value="2"/>
</dbReference>
<evidence type="ECO:0000259" key="12">
    <source>
        <dbReference type="PROSITE" id="PS50158"/>
    </source>
</evidence>
<dbReference type="GO" id="GO:0004190">
    <property type="term" value="F:aspartic-type endopeptidase activity"/>
    <property type="evidence" value="ECO:0007669"/>
    <property type="project" value="UniProtKB-KW"/>
</dbReference>
<feature type="domain" description="Reverse transcriptase" evidence="14">
    <location>
        <begin position="946"/>
        <end position="1134"/>
    </location>
</feature>
<dbReference type="GO" id="GO:0006508">
    <property type="term" value="P:proteolysis"/>
    <property type="evidence" value="ECO:0007669"/>
    <property type="project" value="UniProtKB-KW"/>
</dbReference>
<dbReference type="SUPFAM" id="SSF50630">
    <property type="entry name" value="Acid proteases"/>
    <property type="match status" value="1"/>
</dbReference>
<feature type="region of interest" description="Disordered" evidence="11">
    <location>
        <begin position="152"/>
        <end position="191"/>
    </location>
</feature>
<name>A0A8C1RZM4_CYPCA</name>
<keyword evidence="4" id="KW-0064">Aspartyl protease</keyword>
<evidence type="ECO:0000313" key="15">
    <source>
        <dbReference type="Ensembl" id="ENSCCRP00015000209.1"/>
    </source>
</evidence>
<keyword evidence="7" id="KW-0694">RNA-binding</keyword>
<keyword evidence="10" id="KW-0863">Zinc-finger</keyword>
<dbReference type="Gene3D" id="3.10.20.370">
    <property type="match status" value="1"/>
</dbReference>
<dbReference type="InterPro" id="IPR018061">
    <property type="entry name" value="Retropepsins"/>
</dbReference>
<dbReference type="SUPFAM" id="SSF56672">
    <property type="entry name" value="DNA/RNA polymerases"/>
    <property type="match status" value="1"/>
</dbReference>
<dbReference type="PANTHER" id="PTHR33064">
    <property type="entry name" value="POL PROTEIN"/>
    <property type="match status" value="1"/>
</dbReference>
<dbReference type="Gene3D" id="3.10.10.10">
    <property type="entry name" value="HIV Type 1 Reverse Transcriptase, subunit A, domain 1"/>
    <property type="match status" value="1"/>
</dbReference>
<dbReference type="EC" id="3.1.26.4" evidence="2"/>
<proteinExistence type="inferred from homology"/>
<keyword evidence="10" id="KW-0479">Metal-binding</keyword>
<evidence type="ECO:0000256" key="10">
    <source>
        <dbReference type="PROSITE-ProRule" id="PRU00047"/>
    </source>
</evidence>
<dbReference type="FunFam" id="3.30.70.270:FF:000020">
    <property type="entry name" value="Transposon Tf2-6 polyprotein-like Protein"/>
    <property type="match status" value="1"/>
</dbReference>
<keyword evidence="3" id="KW-0645">Protease</keyword>
<feature type="domain" description="CCHC-type" evidence="12">
    <location>
        <begin position="493"/>
        <end position="509"/>
    </location>
</feature>
<dbReference type="Pfam" id="PF17919">
    <property type="entry name" value="RT_RNaseH_2"/>
    <property type="match status" value="1"/>
</dbReference>
<dbReference type="Gene3D" id="4.10.60.10">
    <property type="entry name" value="Zinc finger, CCHC-type"/>
    <property type="match status" value="1"/>
</dbReference>
<feature type="region of interest" description="Disordered" evidence="11">
    <location>
        <begin position="443"/>
        <end position="470"/>
    </location>
</feature>
<dbReference type="PROSITE" id="PS50175">
    <property type="entry name" value="ASP_PROT_RETROV"/>
    <property type="match status" value="1"/>
</dbReference>
<dbReference type="PANTHER" id="PTHR33064:SF37">
    <property type="entry name" value="RIBONUCLEASE H"/>
    <property type="match status" value="1"/>
</dbReference>
<dbReference type="InterPro" id="IPR000477">
    <property type="entry name" value="RT_dom"/>
</dbReference>
<keyword evidence="10" id="KW-0862">Zinc</keyword>
<evidence type="ECO:0000313" key="16">
    <source>
        <dbReference type="Proteomes" id="UP000694700"/>
    </source>
</evidence>
<accession>A0A8C1RZM4</accession>
<protein>
    <recommendedName>
        <fullName evidence="2">ribonuclease H</fullName>
        <ecNumber evidence="2">3.1.26.4</ecNumber>
    </recommendedName>
</protein>
<dbReference type="Pfam" id="PF00077">
    <property type="entry name" value="RVP"/>
    <property type="match status" value="1"/>
</dbReference>
<evidence type="ECO:0000256" key="11">
    <source>
        <dbReference type="SAM" id="MobiDB-lite"/>
    </source>
</evidence>
<evidence type="ECO:0000256" key="2">
    <source>
        <dbReference type="ARBA" id="ARBA00012180"/>
    </source>
</evidence>
<dbReference type="Pfam" id="PF00078">
    <property type="entry name" value="RVT_1"/>
    <property type="match status" value="1"/>
</dbReference>
<evidence type="ECO:0000256" key="7">
    <source>
        <dbReference type="ARBA" id="ARBA00022884"/>
    </source>
</evidence>
<evidence type="ECO:0000259" key="13">
    <source>
        <dbReference type="PROSITE" id="PS50175"/>
    </source>
</evidence>
<dbReference type="Ensembl" id="ENSCCRT00015000217.1">
    <property type="protein sequence ID" value="ENSCCRP00015000209.1"/>
    <property type="gene ID" value="ENSCCRG00015000144.1"/>
</dbReference>
<evidence type="ECO:0000256" key="4">
    <source>
        <dbReference type="ARBA" id="ARBA00022750"/>
    </source>
</evidence>
<dbReference type="Gene3D" id="2.40.70.10">
    <property type="entry name" value="Acid Proteases"/>
    <property type="match status" value="1"/>
</dbReference>